<keyword evidence="1" id="KW-0547">Nucleotide-binding</keyword>
<feature type="domain" description="Carboxyltransferase" evidence="4">
    <location>
        <begin position="8"/>
        <end position="210"/>
    </location>
</feature>
<dbReference type="Proteomes" id="UP001157160">
    <property type="component" value="Unassembled WGS sequence"/>
</dbReference>
<evidence type="ECO:0000256" key="2">
    <source>
        <dbReference type="ARBA" id="ARBA00022801"/>
    </source>
</evidence>
<comment type="caution">
    <text evidence="5">The sequence shown here is derived from an EMBL/GenBank/DDBJ whole genome shotgun (WGS) entry which is preliminary data.</text>
</comment>
<keyword evidence="3" id="KW-0067">ATP-binding</keyword>
<dbReference type="Gene3D" id="2.40.100.10">
    <property type="entry name" value="Cyclophilin-like"/>
    <property type="match status" value="1"/>
</dbReference>
<dbReference type="GO" id="GO:0005524">
    <property type="term" value="F:ATP binding"/>
    <property type="evidence" value="ECO:0007669"/>
    <property type="project" value="UniProtKB-KW"/>
</dbReference>
<keyword evidence="6" id="KW-1185">Reference proteome</keyword>
<dbReference type="RefSeq" id="WP_284234269.1">
    <property type="nucleotide sequence ID" value="NZ_BSUL01000001.1"/>
</dbReference>
<dbReference type="Pfam" id="PF02682">
    <property type="entry name" value="CT_C_D"/>
    <property type="match status" value="1"/>
</dbReference>
<evidence type="ECO:0000313" key="5">
    <source>
        <dbReference type="EMBL" id="GMA29825.1"/>
    </source>
</evidence>
<evidence type="ECO:0000256" key="3">
    <source>
        <dbReference type="ARBA" id="ARBA00022840"/>
    </source>
</evidence>
<keyword evidence="2 5" id="KW-0378">Hydrolase</keyword>
<accession>A0AA37UQD1</accession>
<proteinExistence type="predicted"/>
<protein>
    <submittedName>
        <fullName evidence="5">Allophanate hydrolase</fullName>
    </submittedName>
</protein>
<dbReference type="GO" id="GO:0016787">
    <property type="term" value="F:hydrolase activity"/>
    <property type="evidence" value="ECO:0007669"/>
    <property type="project" value="UniProtKB-KW"/>
</dbReference>
<dbReference type="PANTHER" id="PTHR34698:SF2">
    <property type="entry name" value="5-OXOPROLINASE SUBUNIT B"/>
    <property type="match status" value="1"/>
</dbReference>
<evidence type="ECO:0000259" key="4">
    <source>
        <dbReference type="SMART" id="SM00796"/>
    </source>
</evidence>
<organism evidence="5 6">
    <name type="scientific">Arenivirga flava</name>
    <dbReference type="NCBI Taxonomy" id="1930060"/>
    <lineage>
        <taxon>Bacteria</taxon>
        <taxon>Bacillati</taxon>
        <taxon>Actinomycetota</taxon>
        <taxon>Actinomycetes</taxon>
        <taxon>Micrococcales</taxon>
        <taxon>Microbacteriaceae</taxon>
        <taxon>Arenivirga</taxon>
    </lineage>
</organism>
<sequence>MPILRETVTVEPYGDSAVMVSIPAPDAAARRCEIVAFRSRLLARRPHGVVDVVSGLESLLVSFDPLVTSFEHVEYAARLLAELPDSGTGAAQPARRFAIPVLFDAEAAPDLDEVAGELGLTADEAIERICRSQFSISLLAAAMAPMMDGLDTPRPVRRRAEPRTDVPAGSIMIAGVNAIIQPFPGPTGWRVVGRTPHTIVDIHRERPVSFDPGDLVRFTRIDRAGAARLDGAFLTEEGVS</sequence>
<dbReference type="SUPFAM" id="SSF160467">
    <property type="entry name" value="PH0987 N-terminal domain-like"/>
    <property type="match status" value="1"/>
</dbReference>
<dbReference type="InterPro" id="IPR010016">
    <property type="entry name" value="PxpB"/>
</dbReference>
<reference evidence="5 6" key="1">
    <citation type="journal article" date="2014" name="Int. J. Syst. Evol. Microbiol.">
        <title>Complete genome sequence of Corynebacterium casei LMG S-19264T (=DSM 44701T), isolated from a smear-ripened cheese.</title>
        <authorList>
            <consortium name="US DOE Joint Genome Institute (JGI-PGF)"/>
            <person name="Walter F."/>
            <person name="Albersmeier A."/>
            <person name="Kalinowski J."/>
            <person name="Ruckert C."/>
        </authorList>
    </citation>
    <scope>NUCLEOTIDE SEQUENCE [LARGE SCALE GENOMIC DNA]</scope>
    <source>
        <strain evidence="5 6">NBRC 112289</strain>
    </source>
</reference>
<dbReference type="InterPro" id="IPR029000">
    <property type="entry name" value="Cyclophilin-like_dom_sf"/>
</dbReference>
<dbReference type="InterPro" id="IPR003833">
    <property type="entry name" value="CT_C_D"/>
</dbReference>
<gene>
    <name evidence="5" type="ORF">GCM10025874_30780</name>
</gene>
<dbReference type="Gene3D" id="3.30.1360.40">
    <property type="match status" value="1"/>
</dbReference>
<dbReference type="AlphaFoldDB" id="A0AA37UQD1"/>
<dbReference type="EMBL" id="BSUL01000001">
    <property type="protein sequence ID" value="GMA29825.1"/>
    <property type="molecule type" value="Genomic_DNA"/>
</dbReference>
<dbReference type="PANTHER" id="PTHR34698">
    <property type="entry name" value="5-OXOPROLINASE SUBUNIT B"/>
    <property type="match status" value="1"/>
</dbReference>
<evidence type="ECO:0000313" key="6">
    <source>
        <dbReference type="Proteomes" id="UP001157160"/>
    </source>
</evidence>
<evidence type="ECO:0000256" key="1">
    <source>
        <dbReference type="ARBA" id="ARBA00022741"/>
    </source>
</evidence>
<dbReference type="SMART" id="SM00796">
    <property type="entry name" value="AHS1"/>
    <property type="match status" value="1"/>
</dbReference>
<name>A0AA37UQD1_9MICO</name>
<dbReference type="SUPFAM" id="SSF50891">
    <property type="entry name" value="Cyclophilin-like"/>
    <property type="match status" value="1"/>
</dbReference>